<name>A0A7I4Y0D4_HAECO</name>
<dbReference type="AlphaFoldDB" id="A0A7I4Y0D4"/>
<reference evidence="2" key="1">
    <citation type="submission" date="2020-12" db="UniProtKB">
        <authorList>
            <consortium name="WormBaseParasite"/>
        </authorList>
    </citation>
    <scope>IDENTIFICATION</scope>
    <source>
        <strain evidence="2">MHco3</strain>
    </source>
</reference>
<keyword evidence="1" id="KW-1185">Reference proteome</keyword>
<evidence type="ECO:0000313" key="1">
    <source>
        <dbReference type="Proteomes" id="UP000025227"/>
    </source>
</evidence>
<organism evidence="1 2">
    <name type="scientific">Haemonchus contortus</name>
    <name type="common">Barber pole worm</name>
    <dbReference type="NCBI Taxonomy" id="6289"/>
    <lineage>
        <taxon>Eukaryota</taxon>
        <taxon>Metazoa</taxon>
        <taxon>Ecdysozoa</taxon>
        <taxon>Nematoda</taxon>
        <taxon>Chromadorea</taxon>
        <taxon>Rhabditida</taxon>
        <taxon>Rhabditina</taxon>
        <taxon>Rhabditomorpha</taxon>
        <taxon>Strongyloidea</taxon>
        <taxon>Trichostrongylidae</taxon>
        <taxon>Haemonchus</taxon>
    </lineage>
</organism>
<dbReference type="WBParaSite" id="HCON_00027950-00001">
    <property type="protein sequence ID" value="HCON_00027950-00001"/>
    <property type="gene ID" value="HCON_00027950"/>
</dbReference>
<accession>A0A7I4Y0D4</accession>
<sequence>MVNVSTESYCERMCSLMRRSGRAQLIVWDRSGRHPVDPVIDTAAEMFRGLEIDNKYSMKKSTSQRKPVLYIWASRGKCAPYAVPRRIRPSKNVEDPYSVMQQVRLRGIVDAASLRLSLMRSANAGDVPHRRRNIVFARSYCPELSFY</sequence>
<proteinExistence type="predicted"/>
<protein>
    <submittedName>
        <fullName evidence="2">Ras-associating domain-containing protein</fullName>
    </submittedName>
</protein>
<dbReference type="OMA" id="KCAPYAV"/>
<dbReference type="Proteomes" id="UP000025227">
    <property type="component" value="Unplaced"/>
</dbReference>
<evidence type="ECO:0000313" key="2">
    <source>
        <dbReference type="WBParaSite" id="HCON_00027950-00001"/>
    </source>
</evidence>
<dbReference type="OrthoDB" id="5870614at2759"/>